<feature type="transmembrane region" description="Helical" evidence="6">
    <location>
        <begin position="375"/>
        <end position="394"/>
    </location>
</feature>
<dbReference type="RefSeq" id="WP_168913125.1">
    <property type="nucleotide sequence ID" value="NZ_JABACI010000004.1"/>
</dbReference>
<feature type="transmembrane region" description="Helical" evidence="6">
    <location>
        <begin position="288"/>
        <end position="306"/>
    </location>
</feature>
<sequence length="406" mass="42085">MPTVRLKLPGSFFRVGWSSVLVQFAEQIALTAAPLVAVLLFASTPTETALLQVAHTLPFLLFAIPVGLIVDRTAHKTVLIVSESLRAVTLGVVVVLLALDALTFPALVVIGFVGAIGTVAFSVTAPAVVPQLVARDQFTQANRWLELGRSAAFIGGPAVAGLLVSWTGAPGSFVAAAALCVFGVLLLMRLHLRREPAADARPVLRALREGAGFAWSNALLRPIIVTSFAFNVGWFAVQAVFIVYAIDNLAMGSEGVGVTLAVYGLGMVIGAGLAPAITRRLLVGRATLLGPVCGFAASAALTLTLLSPTPVLAGLAYFLLGLGPTIWAITTTSIRQAVTPMHMLGRVSSLLVMASYGARPFGAALAAVASALWGSAGALLLATVLFAAQLAYVARSQLVRLHALPV</sequence>
<dbReference type="CDD" id="cd06173">
    <property type="entry name" value="MFS_MefA_like"/>
    <property type="match status" value="1"/>
</dbReference>
<accession>A0ABX1KC73</accession>
<evidence type="ECO:0000256" key="6">
    <source>
        <dbReference type="SAM" id="Phobius"/>
    </source>
</evidence>
<keyword evidence="2" id="KW-1003">Cell membrane</keyword>
<evidence type="ECO:0000256" key="2">
    <source>
        <dbReference type="ARBA" id="ARBA00022475"/>
    </source>
</evidence>
<feature type="transmembrane region" description="Helical" evidence="6">
    <location>
        <begin position="350"/>
        <end position="369"/>
    </location>
</feature>
<feature type="transmembrane region" description="Helical" evidence="6">
    <location>
        <begin position="77"/>
        <end position="98"/>
    </location>
</feature>
<feature type="transmembrane region" description="Helical" evidence="6">
    <location>
        <begin position="20"/>
        <end position="43"/>
    </location>
</feature>
<dbReference type="PANTHER" id="PTHR23513:SF6">
    <property type="entry name" value="MAJOR FACILITATOR SUPERFAMILY ASSOCIATED DOMAIN-CONTAINING PROTEIN"/>
    <property type="match status" value="1"/>
</dbReference>
<evidence type="ECO:0000313" key="9">
    <source>
        <dbReference type="Proteomes" id="UP001429745"/>
    </source>
</evidence>
<keyword evidence="4 6" id="KW-1133">Transmembrane helix</keyword>
<feature type="transmembrane region" description="Helical" evidence="6">
    <location>
        <begin position="49"/>
        <end position="70"/>
    </location>
</feature>
<dbReference type="PROSITE" id="PS50850">
    <property type="entry name" value="MFS"/>
    <property type="match status" value="1"/>
</dbReference>
<evidence type="ECO:0000256" key="1">
    <source>
        <dbReference type="ARBA" id="ARBA00004651"/>
    </source>
</evidence>
<proteinExistence type="predicted"/>
<evidence type="ECO:0000256" key="5">
    <source>
        <dbReference type="ARBA" id="ARBA00023136"/>
    </source>
</evidence>
<dbReference type="PANTHER" id="PTHR23513">
    <property type="entry name" value="INTEGRAL MEMBRANE EFFLUX PROTEIN-RELATED"/>
    <property type="match status" value="1"/>
</dbReference>
<comment type="subcellular location">
    <subcellularLocation>
        <location evidence="1">Cell membrane</location>
        <topology evidence="1">Multi-pass membrane protein</topology>
    </subcellularLocation>
</comment>
<keyword evidence="9" id="KW-1185">Reference proteome</keyword>
<keyword evidence="3 6" id="KW-0812">Transmembrane</keyword>
<evidence type="ECO:0000256" key="3">
    <source>
        <dbReference type="ARBA" id="ARBA00022692"/>
    </source>
</evidence>
<feature type="transmembrane region" description="Helical" evidence="6">
    <location>
        <begin position="104"/>
        <end position="129"/>
    </location>
</feature>
<dbReference type="Pfam" id="PF07690">
    <property type="entry name" value="MFS_1"/>
    <property type="match status" value="1"/>
</dbReference>
<comment type="caution">
    <text evidence="8">The sequence shown here is derived from an EMBL/GenBank/DDBJ whole genome shotgun (WGS) entry which is preliminary data.</text>
</comment>
<dbReference type="EMBL" id="JABACI010000004">
    <property type="protein sequence ID" value="NLP84631.1"/>
    <property type="molecule type" value="Genomic_DNA"/>
</dbReference>
<dbReference type="Gene3D" id="1.20.1250.20">
    <property type="entry name" value="MFS general substrate transporter like domains"/>
    <property type="match status" value="1"/>
</dbReference>
<feature type="transmembrane region" description="Helical" evidence="6">
    <location>
        <begin position="173"/>
        <end position="192"/>
    </location>
</feature>
<feature type="transmembrane region" description="Helical" evidence="6">
    <location>
        <begin position="258"/>
        <end position="276"/>
    </location>
</feature>
<dbReference type="Proteomes" id="UP001429745">
    <property type="component" value="Unassembled WGS sequence"/>
</dbReference>
<organism evidence="8 9">
    <name type="scientific">Microbacterium salsuginis</name>
    <dbReference type="NCBI Taxonomy" id="2722803"/>
    <lineage>
        <taxon>Bacteria</taxon>
        <taxon>Bacillati</taxon>
        <taxon>Actinomycetota</taxon>
        <taxon>Actinomycetes</taxon>
        <taxon>Micrococcales</taxon>
        <taxon>Microbacteriaceae</taxon>
        <taxon>Microbacterium</taxon>
    </lineage>
</organism>
<dbReference type="SUPFAM" id="SSF103473">
    <property type="entry name" value="MFS general substrate transporter"/>
    <property type="match status" value="1"/>
</dbReference>
<evidence type="ECO:0000313" key="8">
    <source>
        <dbReference type="EMBL" id="NLP84631.1"/>
    </source>
</evidence>
<evidence type="ECO:0000259" key="7">
    <source>
        <dbReference type="PROSITE" id="PS50850"/>
    </source>
</evidence>
<feature type="transmembrane region" description="Helical" evidence="6">
    <location>
        <begin position="150"/>
        <end position="167"/>
    </location>
</feature>
<keyword evidence="5 6" id="KW-0472">Membrane</keyword>
<feature type="domain" description="Major facilitator superfamily (MFS) profile" evidence="7">
    <location>
        <begin position="1"/>
        <end position="406"/>
    </location>
</feature>
<name>A0ABX1KC73_9MICO</name>
<evidence type="ECO:0000256" key="4">
    <source>
        <dbReference type="ARBA" id="ARBA00022989"/>
    </source>
</evidence>
<gene>
    <name evidence="8" type="ORF">HF576_12295</name>
</gene>
<dbReference type="InterPro" id="IPR020846">
    <property type="entry name" value="MFS_dom"/>
</dbReference>
<dbReference type="InterPro" id="IPR036259">
    <property type="entry name" value="MFS_trans_sf"/>
</dbReference>
<feature type="transmembrane region" description="Helical" evidence="6">
    <location>
        <begin position="312"/>
        <end position="329"/>
    </location>
</feature>
<feature type="transmembrane region" description="Helical" evidence="6">
    <location>
        <begin position="223"/>
        <end position="246"/>
    </location>
</feature>
<protein>
    <submittedName>
        <fullName evidence="8">MFS transporter</fullName>
    </submittedName>
</protein>
<dbReference type="InterPro" id="IPR011701">
    <property type="entry name" value="MFS"/>
</dbReference>
<reference evidence="8 9" key="1">
    <citation type="submission" date="2020-04" db="EMBL/GenBank/DDBJ databases">
        <title>CFH 90308 Microbacterium sp.</title>
        <authorList>
            <person name="Nie G."/>
            <person name="Ming H."/>
            <person name="Xia T."/>
        </authorList>
    </citation>
    <scope>NUCLEOTIDE SEQUENCE [LARGE SCALE GENOMIC DNA]</scope>
    <source>
        <strain evidence="8 9">CFH 90308</strain>
    </source>
</reference>